<reference evidence="1" key="1">
    <citation type="submission" date="2020-04" db="EMBL/GenBank/DDBJ databases">
        <authorList>
            <person name="Chiriac C."/>
            <person name="Salcher M."/>
            <person name="Ghai R."/>
            <person name="Kavagutti S V."/>
        </authorList>
    </citation>
    <scope>NUCLEOTIDE SEQUENCE</scope>
</reference>
<accession>A0A6J5N6G9</accession>
<name>A0A6J5N6G9_9CAUD</name>
<dbReference type="EMBL" id="LR796612">
    <property type="protein sequence ID" value="CAB4154357.1"/>
    <property type="molecule type" value="Genomic_DNA"/>
</dbReference>
<gene>
    <name evidence="1" type="ORF">UFOVP629_88</name>
</gene>
<organism evidence="1">
    <name type="scientific">uncultured Caudovirales phage</name>
    <dbReference type="NCBI Taxonomy" id="2100421"/>
    <lineage>
        <taxon>Viruses</taxon>
        <taxon>Duplodnaviria</taxon>
        <taxon>Heunggongvirae</taxon>
        <taxon>Uroviricota</taxon>
        <taxon>Caudoviricetes</taxon>
        <taxon>Peduoviridae</taxon>
        <taxon>Maltschvirus</taxon>
        <taxon>Maltschvirus maltsch</taxon>
    </lineage>
</organism>
<proteinExistence type="predicted"/>
<sequence length="467" mass="51789">MTVSSSAYPGWLDREDMEPTTWAVQQGSPIRGDAWTDIDGKRMRVPLGNDELSRAVRFHEMVHAKVSPSRLIIPDWMDEIDPSLVAACEEVRVNILAKQAGANVDELQDGSEKRSAEILVRSKNINGLVNLIVSTFGTKVNGTVMRTINKTAKEMGQPLIADLAKSVRKTLTNNTKWIRSYPTKRDIRRYASTDESEVTENNQSVNIPNGYKFTLELARELNRYSRRQTEMPDWMPPVEHEDAVNIGNTEGKFAVPIVAKLPLTERIAGRMGRKRIATDIGTNPRRINRMLTDPERRVFDRRARGLGGVVLIDQSGSMRLGTEDLWAIINAAPGCTIIGYSHQPGSSEIPNIWVMAENGKVVKEVESGNGGNGVDGPAVLFALSKRKKNEPFVWVCDGCVTDAHDACHTVLNEQCAKLVAKHNIHMVDDVESAVKALKSIDRGDKLETRFTGQLQETAARLSRAKVA</sequence>
<evidence type="ECO:0008006" key="2">
    <source>
        <dbReference type="Google" id="ProtNLM"/>
    </source>
</evidence>
<evidence type="ECO:0000313" key="1">
    <source>
        <dbReference type="EMBL" id="CAB4154357.1"/>
    </source>
</evidence>
<protein>
    <recommendedName>
        <fullName evidence="2">VWA domain-containing protein</fullName>
    </recommendedName>
</protein>